<organism evidence="1 2">
    <name type="scientific">Neptuniibacter caesariensis</name>
    <dbReference type="NCBI Taxonomy" id="207954"/>
    <lineage>
        <taxon>Bacteria</taxon>
        <taxon>Pseudomonadati</taxon>
        <taxon>Pseudomonadota</taxon>
        <taxon>Gammaproteobacteria</taxon>
        <taxon>Oceanospirillales</taxon>
        <taxon>Oceanospirillaceae</taxon>
        <taxon>Neptuniibacter</taxon>
    </lineage>
</organism>
<name>A0A7U8C7E0_NEPCE</name>
<dbReference type="AlphaFoldDB" id="A0A7U8C7E0"/>
<sequence length="77" mass="8421">MKTLMSRQVIAGKTEQTECSTSTKSTAALAEKHRFTFFRNTLWGFLHRLNNTATSTIELSSMVISCAICLHVAGGAL</sequence>
<evidence type="ECO:0000313" key="2">
    <source>
        <dbReference type="Proteomes" id="UP000002171"/>
    </source>
</evidence>
<gene>
    <name evidence="1" type="ORF">MED92_10059</name>
</gene>
<dbReference type="Proteomes" id="UP000002171">
    <property type="component" value="Unassembled WGS sequence"/>
</dbReference>
<dbReference type="EMBL" id="AAOW01000004">
    <property type="protein sequence ID" value="EAR62041.1"/>
    <property type="molecule type" value="Genomic_DNA"/>
</dbReference>
<keyword evidence="2" id="KW-1185">Reference proteome</keyword>
<evidence type="ECO:0000313" key="1">
    <source>
        <dbReference type="EMBL" id="EAR62041.1"/>
    </source>
</evidence>
<comment type="caution">
    <text evidence="1">The sequence shown here is derived from an EMBL/GenBank/DDBJ whole genome shotgun (WGS) entry which is preliminary data.</text>
</comment>
<dbReference type="RefSeq" id="WP_007019678.1">
    <property type="nucleotide sequence ID" value="NZ_CH724125.1"/>
</dbReference>
<reference evidence="1 2" key="1">
    <citation type="submission" date="2006-02" db="EMBL/GenBank/DDBJ databases">
        <authorList>
            <person name="Pinhassi J."/>
            <person name="Pedros-Alio C."/>
            <person name="Ferriera S."/>
            <person name="Johnson J."/>
            <person name="Kravitz S."/>
            <person name="Halpern A."/>
            <person name="Remington K."/>
            <person name="Beeson K."/>
            <person name="Tran B."/>
            <person name="Rogers Y.-H."/>
            <person name="Friedman R."/>
            <person name="Venter J.C."/>
        </authorList>
    </citation>
    <scope>NUCLEOTIDE SEQUENCE [LARGE SCALE GENOMIC DNA]</scope>
    <source>
        <strain evidence="1 2">MED92</strain>
    </source>
</reference>
<accession>A0A7U8C7E0</accession>
<protein>
    <submittedName>
        <fullName evidence="1">Uncharacterized protein</fullName>
    </submittedName>
</protein>
<proteinExistence type="predicted"/>